<name>A0A3N5ZDQ8_9ALTE</name>
<dbReference type="EC" id="2.7.7.65" evidence="2"/>
<sequence length="340" mass="38411">MRLKSSSDLVGHIAGFTSLRDVDLLEMSLLKTVFTTLRPLNVSLISLDTNNIILKRIDYSSEQVGHVSIRIKADDLLLRASEQLDRSTKEYCTLNEGDRAITVYLLSQNRRVSHYICIEAKGNIVTQSDSYQIIGMLRVFQNFRALLTEAQTDELTGLPNRKAFNNVTEKIGEAVVASPEVIECDKRKSSDEPPQFWLALADLDNFKVINDSFGHLMGDEVLVRTAQTIQGSIREDDMVFRYGGEEFAILVSAKEKEQVIQVLERVRQNVEGLDFQRLGKITISIGFTEMKDDVFALTLVETADKALYQSKSNGKNQITYQPTLSQQAYHEDIEDDAELF</sequence>
<proteinExistence type="predicted"/>
<comment type="caution">
    <text evidence="5">The sequence shown here is derived from an EMBL/GenBank/DDBJ whole genome shotgun (WGS) entry which is preliminary data.</text>
</comment>
<dbReference type="InterPro" id="IPR050469">
    <property type="entry name" value="Diguanylate_Cyclase"/>
</dbReference>
<dbReference type="CDD" id="cd01949">
    <property type="entry name" value="GGDEF"/>
    <property type="match status" value="1"/>
</dbReference>
<comment type="catalytic activity">
    <reaction evidence="3">
        <text>2 GTP = 3',3'-c-di-GMP + 2 diphosphate</text>
        <dbReference type="Rhea" id="RHEA:24898"/>
        <dbReference type="ChEBI" id="CHEBI:33019"/>
        <dbReference type="ChEBI" id="CHEBI:37565"/>
        <dbReference type="ChEBI" id="CHEBI:58805"/>
        <dbReference type="EC" id="2.7.7.65"/>
    </reaction>
</comment>
<dbReference type="EMBL" id="RPOK01000001">
    <property type="protein sequence ID" value="RPJ68328.1"/>
    <property type="molecule type" value="Genomic_DNA"/>
</dbReference>
<dbReference type="Gene3D" id="3.30.70.270">
    <property type="match status" value="1"/>
</dbReference>
<dbReference type="SUPFAM" id="SSF55073">
    <property type="entry name" value="Nucleotide cyclase"/>
    <property type="match status" value="1"/>
</dbReference>
<dbReference type="NCBIfam" id="TIGR00254">
    <property type="entry name" value="GGDEF"/>
    <property type="match status" value="1"/>
</dbReference>
<evidence type="ECO:0000259" key="4">
    <source>
        <dbReference type="PROSITE" id="PS50887"/>
    </source>
</evidence>
<organism evidence="5 6">
    <name type="scientific">Alteromonas sediminis</name>
    <dbReference type="NCBI Taxonomy" id="2259342"/>
    <lineage>
        <taxon>Bacteria</taxon>
        <taxon>Pseudomonadati</taxon>
        <taxon>Pseudomonadota</taxon>
        <taxon>Gammaproteobacteria</taxon>
        <taxon>Alteromonadales</taxon>
        <taxon>Alteromonadaceae</taxon>
        <taxon>Alteromonas/Salinimonas group</taxon>
        <taxon>Alteromonas</taxon>
    </lineage>
</organism>
<dbReference type="Proteomes" id="UP000275281">
    <property type="component" value="Unassembled WGS sequence"/>
</dbReference>
<comment type="cofactor">
    <cofactor evidence="1">
        <name>Mg(2+)</name>
        <dbReference type="ChEBI" id="CHEBI:18420"/>
    </cofactor>
</comment>
<dbReference type="AlphaFoldDB" id="A0A3N5ZDQ8"/>
<dbReference type="PANTHER" id="PTHR45138">
    <property type="entry name" value="REGULATORY COMPONENTS OF SENSORY TRANSDUCTION SYSTEM"/>
    <property type="match status" value="1"/>
</dbReference>
<dbReference type="GO" id="GO:0005886">
    <property type="term" value="C:plasma membrane"/>
    <property type="evidence" value="ECO:0007669"/>
    <property type="project" value="TreeGrafter"/>
</dbReference>
<dbReference type="FunFam" id="3.30.70.270:FF:000001">
    <property type="entry name" value="Diguanylate cyclase domain protein"/>
    <property type="match status" value="1"/>
</dbReference>
<keyword evidence="6" id="KW-1185">Reference proteome</keyword>
<evidence type="ECO:0000256" key="1">
    <source>
        <dbReference type="ARBA" id="ARBA00001946"/>
    </source>
</evidence>
<dbReference type="InterPro" id="IPR043128">
    <property type="entry name" value="Rev_trsase/Diguanyl_cyclase"/>
</dbReference>
<dbReference type="PANTHER" id="PTHR45138:SF9">
    <property type="entry name" value="DIGUANYLATE CYCLASE DGCM-RELATED"/>
    <property type="match status" value="1"/>
</dbReference>
<dbReference type="SMART" id="SM00267">
    <property type="entry name" value="GGDEF"/>
    <property type="match status" value="1"/>
</dbReference>
<dbReference type="GO" id="GO:0043709">
    <property type="term" value="P:cell adhesion involved in single-species biofilm formation"/>
    <property type="evidence" value="ECO:0007669"/>
    <property type="project" value="TreeGrafter"/>
</dbReference>
<reference evidence="5 6" key="1">
    <citation type="submission" date="2018-11" db="EMBL/GenBank/DDBJ databases">
        <authorList>
            <person name="Ye M.-Q."/>
            <person name="Du Z.-J."/>
        </authorList>
    </citation>
    <scope>NUCLEOTIDE SEQUENCE [LARGE SCALE GENOMIC DNA]</scope>
    <source>
        <strain evidence="5 6">U0105</strain>
    </source>
</reference>
<evidence type="ECO:0000313" key="5">
    <source>
        <dbReference type="EMBL" id="RPJ68328.1"/>
    </source>
</evidence>
<protein>
    <recommendedName>
        <fullName evidence="2">diguanylate cyclase</fullName>
        <ecNumber evidence="2">2.7.7.65</ecNumber>
    </recommendedName>
</protein>
<dbReference type="GO" id="GO:0052621">
    <property type="term" value="F:diguanylate cyclase activity"/>
    <property type="evidence" value="ECO:0007669"/>
    <property type="project" value="UniProtKB-EC"/>
</dbReference>
<gene>
    <name evidence="5" type="ORF">DRW07_02660</name>
</gene>
<dbReference type="OrthoDB" id="9803824at2"/>
<evidence type="ECO:0000256" key="3">
    <source>
        <dbReference type="ARBA" id="ARBA00034247"/>
    </source>
</evidence>
<evidence type="ECO:0000313" key="6">
    <source>
        <dbReference type="Proteomes" id="UP000275281"/>
    </source>
</evidence>
<dbReference type="RefSeq" id="WP_124026329.1">
    <property type="nucleotide sequence ID" value="NZ_JBHRSN010000005.1"/>
</dbReference>
<dbReference type="Pfam" id="PF00990">
    <property type="entry name" value="GGDEF"/>
    <property type="match status" value="1"/>
</dbReference>
<accession>A0A3N5ZDQ8</accession>
<dbReference type="InterPro" id="IPR000160">
    <property type="entry name" value="GGDEF_dom"/>
</dbReference>
<dbReference type="InterPro" id="IPR029787">
    <property type="entry name" value="Nucleotide_cyclase"/>
</dbReference>
<dbReference type="PROSITE" id="PS50887">
    <property type="entry name" value="GGDEF"/>
    <property type="match status" value="1"/>
</dbReference>
<feature type="domain" description="GGDEF" evidence="4">
    <location>
        <begin position="194"/>
        <end position="323"/>
    </location>
</feature>
<evidence type="ECO:0000256" key="2">
    <source>
        <dbReference type="ARBA" id="ARBA00012528"/>
    </source>
</evidence>
<dbReference type="GO" id="GO:1902201">
    <property type="term" value="P:negative regulation of bacterial-type flagellum-dependent cell motility"/>
    <property type="evidence" value="ECO:0007669"/>
    <property type="project" value="TreeGrafter"/>
</dbReference>